<dbReference type="Proteomes" id="UP001157353">
    <property type="component" value="Unassembled WGS sequence"/>
</dbReference>
<feature type="domain" description="Ysc84 actin-binding" evidence="2">
    <location>
        <begin position="94"/>
        <end position="183"/>
    </location>
</feature>
<evidence type="ECO:0000259" key="2">
    <source>
        <dbReference type="Pfam" id="PF04366"/>
    </source>
</evidence>
<protein>
    <recommendedName>
        <fullName evidence="2">Ysc84 actin-binding domain-containing protein</fullName>
    </recommendedName>
</protein>
<keyword evidence="4" id="KW-1185">Reference proteome</keyword>
<evidence type="ECO:0000256" key="1">
    <source>
        <dbReference type="SAM" id="SignalP"/>
    </source>
</evidence>
<evidence type="ECO:0000313" key="4">
    <source>
        <dbReference type="Proteomes" id="UP001157353"/>
    </source>
</evidence>
<dbReference type="InterPro" id="IPR007461">
    <property type="entry name" value="Ysc84_actin-binding"/>
</dbReference>
<sequence>MKKLIVFFTLLSISFASFAGNVEKERAKVLDTKTEILARLYQESPETKGKIANAAGYATFSNVGVNVIFVSAGGGSGVVHNNESGKNTFMSMGSGGLGLGLGVKDFRAVFIFNTQKAMSDFTNNGWDFSGQADAAAKSGDKGGEGSVAKTAVKDVEVYQMTENGIALQATLQGTKYWKNDKLN</sequence>
<feature type="signal peptide" evidence="1">
    <location>
        <begin position="1"/>
        <end position="19"/>
    </location>
</feature>
<accession>A0ABQ6DVN1</accession>
<organism evidence="3 4">
    <name type="scientific">Psychromonas marina</name>
    <dbReference type="NCBI Taxonomy" id="88364"/>
    <lineage>
        <taxon>Bacteria</taxon>
        <taxon>Pseudomonadati</taxon>
        <taxon>Pseudomonadota</taxon>
        <taxon>Gammaproteobacteria</taxon>
        <taxon>Alteromonadales</taxon>
        <taxon>Psychromonadaceae</taxon>
        <taxon>Psychromonas</taxon>
    </lineage>
</organism>
<reference evidence="4" key="1">
    <citation type="journal article" date="2019" name="Int. J. Syst. Evol. Microbiol.">
        <title>The Global Catalogue of Microorganisms (GCM) 10K type strain sequencing project: providing services to taxonomists for standard genome sequencing and annotation.</title>
        <authorList>
            <consortium name="The Broad Institute Genomics Platform"/>
            <consortium name="The Broad Institute Genome Sequencing Center for Infectious Disease"/>
            <person name="Wu L."/>
            <person name="Ma J."/>
        </authorList>
    </citation>
    <scope>NUCLEOTIDE SEQUENCE [LARGE SCALE GENOMIC DNA]</scope>
    <source>
        <strain evidence="4">NBRC 103166</strain>
    </source>
</reference>
<proteinExistence type="predicted"/>
<dbReference type="Pfam" id="PF04366">
    <property type="entry name" value="Ysc84"/>
    <property type="match status" value="1"/>
</dbReference>
<gene>
    <name evidence="3" type="ORF">GCM10007916_02460</name>
</gene>
<evidence type="ECO:0000313" key="3">
    <source>
        <dbReference type="EMBL" id="GLS89179.1"/>
    </source>
</evidence>
<feature type="chain" id="PRO_5045041670" description="Ysc84 actin-binding domain-containing protein" evidence="1">
    <location>
        <begin position="20"/>
        <end position="183"/>
    </location>
</feature>
<name>A0ABQ6DVN1_9GAMM</name>
<comment type="caution">
    <text evidence="3">The sequence shown here is derived from an EMBL/GenBank/DDBJ whole genome shotgun (WGS) entry which is preliminary data.</text>
</comment>
<dbReference type="RefSeq" id="WP_284202294.1">
    <property type="nucleotide sequence ID" value="NZ_BSPQ01000001.1"/>
</dbReference>
<dbReference type="EMBL" id="BSPQ01000001">
    <property type="protein sequence ID" value="GLS89179.1"/>
    <property type="molecule type" value="Genomic_DNA"/>
</dbReference>
<keyword evidence="1" id="KW-0732">Signal</keyword>